<dbReference type="EMBL" id="FWXO01000001">
    <property type="protein sequence ID" value="SMC39175.1"/>
    <property type="molecule type" value="Genomic_DNA"/>
</dbReference>
<evidence type="ECO:0000313" key="1">
    <source>
        <dbReference type="EMBL" id="SMC39175.1"/>
    </source>
</evidence>
<proteinExistence type="predicted"/>
<name>A0A1W1YSI2_9FLAO</name>
<accession>A0A1W1YSI2</accession>
<gene>
    <name evidence="1" type="ORF">SAMN05660703_0838</name>
</gene>
<reference evidence="2" key="1">
    <citation type="submission" date="2017-04" db="EMBL/GenBank/DDBJ databases">
        <authorList>
            <person name="Varghese N."/>
            <person name="Submissions S."/>
        </authorList>
    </citation>
    <scope>NUCLEOTIDE SEQUENCE [LARGE SCALE GENOMIC DNA]</scope>
    <source>
        <strain evidence="2">DSM 21164</strain>
    </source>
</reference>
<keyword evidence="2" id="KW-1185">Reference proteome</keyword>
<evidence type="ECO:0000313" key="2">
    <source>
        <dbReference type="Proteomes" id="UP000192360"/>
    </source>
</evidence>
<dbReference type="OrthoDB" id="1354447at2"/>
<dbReference type="RefSeq" id="WP_084060133.1">
    <property type="nucleotide sequence ID" value="NZ_FWXO01000001.1"/>
</dbReference>
<sequence>MKIIKPEEFPIEMTLENINILANMAMQNIISDEWREITLNLLTDKQNILINNRICEIQEEQEKIRWNSLTLEEQEDEKRKLKKSYNDTTSFRGNILEQERHSIDIENKRKKNNS</sequence>
<protein>
    <submittedName>
        <fullName evidence="1">Uncharacterized protein</fullName>
    </submittedName>
</protein>
<dbReference type="AlphaFoldDB" id="A0A1W1YSI2"/>
<dbReference type="Proteomes" id="UP000192360">
    <property type="component" value="Unassembled WGS sequence"/>
</dbReference>
<organism evidence="1 2">
    <name type="scientific">Cellulophaga tyrosinoxydans</name>
    <dbReference type="NCBI Taxonomy" id="504486"/>
    <lineage>
        <taxon>Bacteria</taxon>
        <taxon>Pseudomonadati</taxon>
        <taxon>Bacteroidota</taxon>
        <taxon>Flavobacteriia</taxon>
        <taxon>Flavobacteriales</taxon>
        <taxon>Flavobacteriaceae</taxon>
        <taxon>Cellulophaga</taxon>
    </lineage>
</organism>